<keyword evidence="3" id="KW-0378">Hydrolase</keyword>
<organism evidence="9 10">
    <name type="scientific">Ditylenchus destructor</name>
    <dbReference type="NCBI Taxonomy" id="166010"/>
    <lineage>
        <taxon>Eukaryota</taxon>
        <taxon>Metazoa</taxon>
        <taxon>Ecdysozoa</taxon>
        <taxon>Nematoda</taxon>
        <taxon>Chromadorea</taxon>
        <taxon>Rhabditida</taxon>
        <taxon>Tylenchina</taxon>
        <taxon>Tylenchomorpha</taxon>
        <taxon>Sphaerularioidea</taxon>
        <taxon>Anguinidae</taxon>
        <taxon>Anguininae</taxon>
        <taxon>Ditylenchus</taxon>
    </lineage>
</organism>
<gene>
    <name evidence="9" type="ORF">DdX_11909</name>
</gene>
<dbReference type="SUPFAM" id="SSF52540">
    <property type="entry name" value="P-loop containing nucleoside triphosphate hydrolases"/>
    <property type="match status" value="1"/>
</dbReference>
<dbReference type="Pfam" id="PF13087">
    <property type="entry name" value="AAA_12"/>
    <property type="match status" value="1"/>
</dbReference>
<feature type="domain" description="DNA2/NAM7 helicase-like C-terminal" evidence="8">
    <location>
        <begin position="471"/>
        <end position="691"/>
    </location>
</feature>
<keyword evidence="4" id="KW-0347">Helicase</keyword>
<evidence type="ECO:0000256" key="6">
    <source>
        <dbReference type="SAM" id="MobiDB-lite"/>
    </source>
</evidence>
<dbReference type="GO" id="GO:0016787">
    <property type="term" value="F:hydrolase activity"/>
    <property type="evidence" value="ECO:0007669"/>
    <property type="project" value="UniProtKB-KW"/>
</dbReference>
<dbReference type="CDD" id="cd18808">
    <property type="entry name" value="SF1_C_Upf1"/>
    <property type="match status" value="1"/>
</dbReference>
<sequence length="788" mass="89739">MIPISIRRLACAGIRKRGSLFPIELLRTSRFSASRQNFEPIATNAAIECSSRSGEERANGTENPSATNEQQSEPESIISEEFERKVLHWEEFLPLEKEAQYDREVTTEPNQWLAAQEFELVADQHTLEGRILTLKFCRQMSRKQFNRYRLLQTFIKEFLIMLPAINDSQFEGDLTKVAVEVVCTALTPSTIEVRLSRSSEENFTALKRFFHYNGHLTSGLLRLSVSDTNPAIDRCLNLLTKRKTWTKKRGFNLFQYAYDAKPLPQVEQEIEADFPWFNESQCEAIRAALNPDRPLIVIHGPPGTGKTKVIAQIVAKLVETNKKVVVCAPTHKAVFNLLKYCYEIGVKDYCQVKGMVNTEFTRDFNRLVEEHVNATGLQDTDDWRITQAADEAMRSVAHDSKVLFSTVTSGHMLKLLDSFQPDVVIVDEAGQVAEYEILNVLLEAPRLILVGDHCQLPHNVHSEEVKEAGLGESLLQYLSSKNKDELIYPLCVQHRFNSVIQKWPNEIFYKGRLEAHPTVANSRITDVYKLKDGYESKPGKLIEEPMVLVDTDLCTEEDIRVIMDEYNIRKEHSFSLFSSRALEPSTYNIGEALIAAYYLDTLRLGLEESEIGCITGYKAQVKLIQQMMLKLYGDDIDSGENTELRVSSVDTFQGQQREAIVMSFVKNNREFDLGFMLEYRRLNVAVTRAKRLNLSCENVTVSRNSSLKIRVSMADVSFKGSNPVFRPTIFATCHANFSITFYLAVERISFQTDITLCDTDALNRCVFPIDANTKEPIRKARVDLAFPF</sequence>
<feature type="region of interest" description="Disordered" evidence="6">
    <location>
        <begin position="49"/>
        <end position="77"/>
    </location>
</feature>
<dbReference type="PANTHER" id="PTHR43788:SF8">
    <property type="entry name" value="DNA-BINDING PROTEIN SMUBP-2"/>
    <property type="match status" value="1"/>
</dbReference>
<evidence type="ECO:0000313" key="9">
    <source>
        <dbReference type="EMBL" id="KAI1708521.1"/>
    </source>
</evidence>
<dbReference type="Pfam" id="PF13086">
    <property type="entry name" value="AAA_11"/>
    <property type="match status" value="2"/>
</dbReference>
<evidence type="ECO:0000259" key="8">
    <source>
        <dbReference type="Pfam" id="PF13087"/>
    </source>
</evidence>
<feature type="domain" description="DNA2/NAM7 helicase helicase" evidence="7">
    <location>
        <begin position="277"/>
        <end position="343"/>
    </location>
</feature>
<comment type="caution">
    <text evidence="9">The sequence shown here is derived from an EMBL/GenBank/DDBJ whole genome shotgun (WGS) entry which is preliminary data.</text>
</comment>
<dbReference type="InterPro" id="IPR041677">
    <property type="entry name" value="DNA2/NAM7_AAA_11"/>
</dbReference>
<evidence type="ECO:0000256" key="1">
    <source>
        <dbReference type="ARBA" id="ARBA00007913"/>
    </source>
</evidence>
<accession>A0AAD4QXX1</accession>
<dbReference type="GO" id="GO:0043139">
    <property type="term" value="F:5'-3' DNA helicase activity"/>
    <property type="evidence" value="ECO:0007669"/>
    <property type="project" value="TreeGrafter"/>
</dbReference>
<dbReference type="PANTHER" id="PTHR43788">
    <property type="entry name" value="DNA2/NAM7 HELICASE FAMILY MEMBER"/>
    <property type="match status" value="1"/>
</dbReference>
<dbReference type="GO" id="GO:0005524">
    <property type="term" value="F:ATP binding"/>
    <property type="evidence" value="ECO:0007669"/>
    <property type="project" value="UniProtKB-KW"/>
</dbReference>
<dbReference type="InterPro" id="IPR047187">
    <property type="entry name" value="SF1_C_Upf1"/>
</dbReference>
<evidence type="ECO:0000256" key="2">
    <source>
        <dbReference type="ARBA" id="ARBA00022741"/>
    </source>
</evidence>
<evidence type="ECO:0000256" key="5">
    <source>
        <dbReference type="ARBA" id="ARBA00022840"/>
    </source>
</evidence>
<evidence type="ECO:0000256" key="4">
    <source>
        <dbReference type="ARBA" id="ARBA00022806"/>
    </source>
</evidence>
<reference evidence="9" key="1">
    <citation type="submission" date="2022-01" db="EMBL/GenBank/DDBJ databases">
        <title>Genome Sequence Resource for Two Populations of Ditylenchus destructor, the Migratory Endoparasitic Phytonematode.</title>
        <authorList>
            <person name="Zhang H."/>
            <person name="Lin R."/>
            <person name="Xie B."/>
        </authorList>
    </citation>
    <scope>NUCLEOTIDE SEQUENCE</scope>
    <source>
        <strain evidence="9">BazhouSP</strain>
    </source>
</reference>
<dbReference type="InterPro" id="IPR041679">
    <property type="entry name" value="DNA2/NAM7-like_C"/>
</dbReference>
<evidence type="ECO:0000313" key="10">
    <source>
        <dbReference type="Proteomes" id="UP001201812"/>
    </source>
</evidence>
<comment type="similarity">
    <text evidence="1">Belongs to the DNA2/NAM7 helicase family.</text>
</comment>
<dbReference type="AlphaFoldDB" id="A0AAD4QXX1"/>
<feature type="domain" description="DNA2/NAM7 helicase helicase" evidence="7">
    <location>
        <begin position="384"/>
        <end position="463"/>
    </location>
</feature>
<proteinExistence type="inferred from homology"/>
<evidence type="ECO:0000259" key="7">
    <source>
        <dbReference type="Pfam" id="PF13086"/>
    </source>
</evidence>
<dbReference type="InterPro" id="IPR050534">
    <property type="entry name" value="Coronavir_polyprotein_1ab"/>
</dbReference>
<name>A0AAD4QXX1_9BILA</name>
<keyword evidence="5" id="KW-0067">ATP-binding</keyword>
<dbReference type="Gene3D" id="3.40.50.300">
    <property type="entry name" value="P-loop containing nucleotide triphosphate hydrolases"/>
    <property type="match status" value="2"/>
</dbReference>
<dbReference type="Proteomes" id="UP001201812">
    <property type="component" value="Unassembled WGS sequence"/>
</dbReference>
<evidence type="ECO:0000256" key="3">
    <source>
        <dbReference type="ARBA" id="ARBA00022801"/>
    </source>
</evidence>
<dbReference type="InterPro" id="IPR027417">
    <property type="entry name" value="P-loop_NTPase"/>
</dbReference>
<dbReference type="EMBL" id="JAKKPZ010000035">
    <property type="protein sequence ID" value="KAI1708521.1"/>
    <property type="molecule type" value="Genomic_DNA"/>
</dbReference>
<keyword evidence="10" id="KW-1185">Reference proteome</keyword>
<keyword evidence="2" id="KW-0547">Nucleotide-binding</keyword>
<protein>
    <submittedName>
        <fullName evidence="9">AAA domain-containing protein</fullName>
    </submittedName>
</protein>